<evidence type="ECO:0000313" key="4">
    <source>
        <dbReference type="EMBL" id="KOO38190.1"/>
    </source>
</evidence>
<reference evidence="4" key="1">
    <citation type="submission" date="2015-08" db="EMBL/GenBank/DDBJ databases">
        <title>Complete DNA Sequence of Pseudomonas syringae pv. actinidiae, the Causal Agent of Kiwifruit Canker Disease.</title>
        <authorList>
            <person name="Rikkerink E.H.A."/>
            <person name="Fineran P.C."/>
        </authorList>
    </citation>
    <scope>NUCLEOTIDE SEQUENCE</scope>
    <source>
        <strain evidence="4">DSM 13666</strain>
    </source>
</reference>
<dbReference type="InterPro" id="IPR029051">
    <property type="entry name" value="DUF4352"/>
</dbReference>
<dbReference type="GeneID" id="87598586"/>
<dbReference type="Gene3D" id="2.60.40.1240">
    <property type="match status" value="1"/>
</dbReference>
<feature type="domain" description="DUF4352" evidence="3">
    <location>
        <begin position="85"/>
        <end position="208"/>
    </location>
</feature>
<dbReference type="Pfam" id="PF11611">
    <property type="entry name" value="DUF4352"/>
    <property type="match status" value="1"/>
</dbReference>
<feature type="compositionally biased region" description="Acidic residues" evidence="2">
    <location>
        <begin position="32"/>
        <end position="82"/>
    </location>
</feature>
<dbReference type="OMA" id="TPDSMAN"/>
<keyword evidence="1" id="KW-0732">Signal</keyword>
<comment type="caution">
    <text evidence="4">The sequence shown here is derived from an EMBL/GenBank/DDBJ whole genome shotgun (WGS) entry which is preliminary data.</text>
</comment>
<accession>A0A0M0KH65</accession>
<protein>
    <recommendedName>
        <fullName evidence="3">DUF4352 domain-containing protein</fullName>
    </recommendedName>
</protein>
<organism evidence="4">
    <name type="scientific">Halalkalibacterium halodurans</name>
    <name type="common">Bacillus halodurans</name>
    <dbReference type="NCBI Taxonomy" id="86665"/>
    <lineage>
        <taxon>Bacteria</taxon>
        <taxon>Bacillati</taxon>
        <taxon>Bacillota</taxon>
        <taxon>Bacilli</taxon>
        <taxon>Bacillales</taxon>
        <taxon>Bacillaceae</taxon>
        <taxon>Halalkalibacterium (ex Joshi et al. 2022)</taxon>
    </lineage>
</organism>
<sequence length="215" mass="23072">MSNETKPKKPFYKKWWVWLIAVIVIFAAVSGGDDDSSETAQEPEPEAEEVSADQSENESEEPEEAEGTEEDTEEESAEEEDPIAGLGEALKVGDVVFTANGTSTAGSVGDVLTAEAKGTFLIVDVTIKNEGSDSITVDSSFFKLKVGDVEYDSDSSAGLYANEGADFFLTKLNPGLELPGKVVFDVPQDVLDSDDILLNVQTGFFGTQQGEIKIQ</sequence>
<proteinExistence type="predicted"/>
<feature type="region of interest" description="Disordered" evidence="2">
    <location>
        <begin position="32"/>
        <end position="84"/>
    </location>
</feature>
<evidence type="ECO:0000256" key="2">
    <source>
        <dbReference type="SAM" id="MobiDB-lite"/>
    </source>
</evidence>
<dbReference type="RefSeq" id="WP_010899208.1">
    <property type="nucleotide sequence ID" value="NZ_CP040441.1"/>
</dbReference>
<gene>
    <name evidence="4" type="ORF">AMD02_04435</name>
</gene>
<dbReference type="EMBL" id="LILD01000001">
    <property type="protein sequence ID" value="KOO38190.1"/>
    <property type="molecule type" value="Genomic_DNA"/>
</dbReference>
<evidence type="ECO:0000259" key="3">
    <source>
        <dbReference type="Pfam" id="PF11611"/>
    </source>
</evidence>
<dbReference type="AlphaFoldDB" id="A0A0M0KH65"/>
<dbReference type="InterPro" id="IPR029050">
    <property type="entry name" value="Immunoprotect_excell_Ig-like"/>
</dbReference>
<dbReference type="PATRIC" id="fig|136160.3.peg.1155"/>
<evidence type="ECO:0000256" key="1">
    <source>
        <dbReference type="ARBA" id="ARBA00022729"/>
    </source>
</evidence>
<name>A0A0M0KH65_ALKHA</name>